<keyword evidence="2" id="KW-1185">Reference proteome</keyword>
<comment type="caution">
    <text evidence="1">The sequence shown here is derived from an EMBL/GenBank/DDBJ whole genome shotgun (WGS) entry which is preliminary data.</text>
</comment>
<organism evidence="1 2">
    <name type="scientific">Araneus ventricosus</name>
    <name type="common">Orbweaver spider</name>
    <name type="synonym">Epeira ventricosa</name>
    <dbReference type="NCBI Taxonomy" id="182803"/>
    <lineage>
        <taxon>Eukaryota</taxon>
        <taxon>Metazoa</taxon>
        <taxon>Ecdysozoa</taxon>
        <taxon>Arthropoda</taxon>
        <taxon>Chelicerata</taxon>
        <taxon>Arachnida</taxon>
        <taxon>Araneae</taxon>
        <taxon>Araneomorphae</taxon>
        <taxon>Entelegynae</taxon>
        <taxon>Araneoidea</taxon>
        <taxon>Araneidae</taxon>
        <taxon>Araneus</taxon>
    </lineage>
</organism>
<dbReference type="Proteomes" id="UP000499080">
    <property type="component" value="Unassembled WGS sequence"/>
</dbReference>
<name>A0A4Y2NHS3_ARAVE</name>
<dbReference type="EMBL" id="BGPR01009163">
    <property type="protein sequence ID" value="GBN38334.1"/>
    <property type="molecule type" value="Genomic_DNA"/>
</dbReference>
<accession>A0A4Y2NHS3</accession>
<gene>
    <name evidence="1" type="ORF">AVEN_186243_1</name>
</gene>
<reference evidence="1 2" key="1">
    <citation type="journal article" date="2019" name="Sci. Rep.">
        <title>Orb-weaving spider Araneus ventricosus genome elucidates the spidroin gene catalogue.</title>
        <authorList>
            <person name="Kono N."/>
            <person name="Nakamura H."/>
            <person name="Ohtoshi R."/>
            <person name="Moran D.A.P."/>
            <person name="Shinohara A."/>
            <person name="Yoshida Y."/>
            <person name="Fujiwara M."/>
            <person name="Mori M."/>
            <person name="Tomita M."/>
            <person name="Arakawa K."/>
        </authorList>
    </citation>
    <scope>NUCLEOTIDE SEQUENCE [LARGE SCALE GENOMIC DNA]</scope>
</reference>
<dbReference type="AlphaFoldDB" id="A0A4Y2NHS3"/>
<evidence type="ECO:0000313" key="2">
    <source>
        <dbReference type="Proteomes" id="UP000499080"/>
    </source>
</evidence>
<sequence>MKMKTGTQSLLSTQWITVNPRAWKRSILPPSDHNSDCVLSIIDIRKVTRIHHSALFEDIERKIVFPSGEGCSASGLLPSGSNPKVPSSRQTHDLMSNLSKTTRTMGSSILLSKQTAFVNGHPGVKGALACHESWIL</sequence>
<proteinExistence type="predicted"/>
<evidence type="ECO:0000313" key="1">
    <source>
        <dbReference type="EMBL" id="GBN38334.1"/>
    </source>
</evidence>
<protein>
    <submittedName>
        <fullName evidence="1">Uncharacterized protein</fullName>
    </submittedName>
</protein>